<protein>
    <submittedName>
        <fullName evidence="2">Uncharacterized protein</fullName>
    </submittedName>
</protein>
<evidence type="ECO:0000313" key="1">
    <source>
        <dbReference type="Proteomes" id="UP000887579"/>
    </source>
</evidence>
<dbReference type="WBParaSite" id="ES5_v2.g14659.t1">
    <property type="protein sequence ID" value="ES5_v2.g14659.t1"/>
    <property type="gene ID" value="ES5_v2.g14659"/>
</dbReference>
<evidence type="ECO:0000313" key="2">
    <source>
        <dbReference type="WBParaSite" id="ES5_v2.g14659.t1"/>
    </source>
</evidence>
<organism evidence="1 2">
    <name type="scientific">Panagrolaimus sp. ES5</name>
    <dbReference type="NCBI Taxonomy" id="591445"/>
    <lineage>
        <taxon>Eukaryota</taxon>
        <taxon>Metazoa</taxon>
        <taxon>Ecdysozoa</taxon>
        <taxon>Nematoda</taxon>
        <taxon>Chromadorea</taxon>
        <taxon>Rhabditida</taxon>
        <taxon>Tylenchina</taxon>
        <taxon>Panagrolaimomorpha</taxon>
        <taxon>Panagrolaimoidea</taxon>
        <taxon>Panagrolaimidae</taxon>
        <taxon>Panagrolaimus</taxon>
    </lineage>
</organism>
<reference evidence="2" key="1">
    <citation type="submission" date="2022-11" db="UniProtKB">
        <authorList>
            <consortium name="WormBaseParasite"/>
        </authorList>
    </citation>
    <scope>IDENTIFICATION</scope>
</reference>
<dbReference type="Proteomes" id="UP000887579">
    <property type="component" value="Unplaced"/>
</dbReference>
<proteinExistence type="predicted"/>
<sequence length="935" mass="103543">MDNQVGVPNTDHRPVPEIDDIVLTIDQFHVCIIKFNRLGTLIAAGGSNGSIALLDFTTKTTSNVWNAHALGVTNITWTRDGSKLFSSGLDNVLVISDVLNGVVLKRMHIGTFILTAALNPRLNSQFLIHTQFGVKVGHLDSSNTVKICEKEAFSTLSFDHRGKYILAGTSKGQIKVFTLEGKWVASSTLDSYQPIRTIYPTRRFNLGQIKVFTLEGKCVASSTLDSYQPIRTIYPTRRFNLVIVVASDMFIRVYELNELLKWKDDKIADTINTLYEPTSKTLWHSACASGDSDYIAALASTAHEVTIFERATEAIVATLCQSKKEIPLGLEWHPAKPAVASVCNGNIFIWKQRPRPCWAAYAPDFTELGENLVYREKESEFDVEDEDFPKDDGLGKNQVEEFIDVETVTAPPGLCSSDEEDPNKRGGSVFFVSATPAVVPLKTTLPSQLRPKDGALPTSFFVSELQNHVESEKKLKKKKRKKTEENNQHQHQNGIHNNNKIEPLSPSPDVDIQTPILQPPTLLNERLNPPQNAKTLWHSACASGDSDYIAALASTAHEVTIFERATEAIVATLCQSKKEIPLGLEWHPAKPAVASNQVEEFIDVETVTAPPGLCSSDEEDPNKIGGSIFFVSATPAVVPLKTTLPSQLRPKYGALPTSFFVSELQNHVESEKRLKKKKRKKTEENNHHQHQNGIHNNKIEPLSPSPDADIQTPIIQPPTLLNERLTPPQNAPMKDSPQTATSRKSSDATESPPRLMRHRLKHKHKRQSKPSKSSSSRSPPEKRNSCYSSGRNSPMYTPFPPAILGSPTPPPIRPFQQPEALITRESDSLSSSTVTPPPKNRNIKKEDLSENELVMSPIRIPQMSPITVPQMPPLLPPPPPPQQQQHRPPHPLASHPGLTNISSDEEEAEEGPPSKRRRRSSSSSSSAVNHAWESD</sequence>
<accession>A0AC34FBK0</accession>
<name>A0AC34FBK0_9BILA</name>